<dbReference type="Pfam" id="PF07009">
    <property type="entry name" value="NusG_II"/>
    <property type="match status" value="1"/>
</dbReference>
<dbReference type="CDD" id="cd09846">
    <property type="entry name" value="DUF1312"/>
    <property type="match status" value="1"/>
</dbReference>
<comment type="caution">
    <text evidence="1">The sequence shown here is derived from an EMBL/GenBank/DDBJ whole genome shotgun (WGS) entry which is preliminary data.</text>
</comment>
<dbReference type="Proteomes" id="UP001254848">
    <property type="component" value="Unassembled WGS sequence"/>
</dbReference>
<gene>
    <name evidence="1" type="ORF">Q4T40_13525</name>
</gene>
<organism evidence="1 2">
    <name type="scientific">Anaeroselena agilis</name>
    <dbReference type="NCBI Taxonomy" id="3063788"/>
    <lineage>
        <taxon>Bacteria</taxon>
        <taxon>Bacillati</taxon>
        <taxon>Bacillota</taxon>
        <taxon>Negativicutes</taxon>
        <taxon>Acetonemataceae</taxon>
        <taxon>Anaeroselena</taxon>
    </lineage>
</organism>
<dbReference type="RefSeq" id="WP_413780755.1">
    <property type="nucleotide sequence ID" value="NZ_JAUOZS010000001.1"/>
</dbReference>
<evidence type="ECO:0000313" key="2">
    <source>
        <dbReference type="Proteomes" id="UP001254848"/>
    </source>
</evidence>
<sequence>MRLTRADKWLIGILLAAAAGGIGLNLALLSTTGAQEARVYREGKLVRSIRLRAGYHEELRLGGAERYNLVVADNGRVKIAAADCPDQLCVRTGWVSVAPQQIVCLPNRVVVKIVSTEPPDVDDITK</sequence>
<accession>A0ABU3NZP8</accession>
<keyword evidence="2" id="KW-1185">Reference proteome</keyword>
<dbReference type="EMBL" id="JAUOZS010000001">
    <property type="protein sequence ID" value="MDT8902269.1"/>
    <property type="molecule type" value="Genomic_DNA"/>
</dbReference>
<evidence type="ECO:0000313" key="1">
    <source>
        <dbReference type="EMBL" id="MDT8902269.1"/>
    </source>
</evidence>
<dbReference type="InterPro" id="IPR038690">
    <property type="entry name" value="NusG_2_sf"/>
</dbReference>
<dbReference type="Gene3D" id="2.60.320.10">
    <property type="entry name" value="N-utilization substance G protein NusG, insert domain"/>
    <property type="match status" value="1"/>
</dbReference>
<protein>
    <submittedName>
        <fullName evidence="1">NusG domain II-containing protein</fullName>
    </submittedName>
</protein>
<proteinExistence type="predicted"/>
<name>A0ABU3NZP8_9FIRM</name>
<reference evidence="1 2" key="1">
    <citation type="submission" date="2023-07" db="EMBL/GenBank/DDBJ databases">
        <title>The novel representative of Negativicutes class, Anaeroselena agilis gen. nov. sp. nov.</title>
        <authorList>
            <person name="Prokofeva M.I."/>
            <person name="Elcheninov A.G."/>
            <person name="Klyukina A."/>
            <person name="Kublanov I.V."/>
            <person name="Frolov E.N."/>
            <person name="Podosokorskaya O.A."/>
        </authorList>
    </citation>
    <scope>NUCLEOTIDE SEQUENCE [LARGE SCALE GENOMIC DNA]</scope>
    <source>
        <strain evidence="1 2">4137-cl</strain>
    </source>
</reference>